<name>A0A0W0ZGJ3_9GAMM</name>
<dbReference type="EMBL" id="LNYY01000019">
    <property type="protein sequence ID" value="KTD68210.1"/>
    <property type="molecule type" value="Genomic_DNA"/>
</dbReference>
<gene>
    <name evidence="1" type="ORF">Lste_1368</name>
</gene>
<comment type="caution">
    <text evidence="1">The sequence shown here is derived from an EMBL/GenBank/DDBJ whole genome shotgun (WGS) entry which is preliminary data.</text>
</comment>
<reference evidence="1 2" key="1">
    <citation type="submission" date="2015-11" db="EMBL/GenBank/DDBJ databases">
        <title>Genomic analysis of 38 Legionella species identifies large and diverse effector repertoires.</title>
        <authorList>
            <person name="Burstein D."/>
            <person name="Amaro F."/>
            <person name="Zusman T."/>
            <person name="Lifshitz Z."/>
            <person name="Cohen O."/>
            <person name="Gilbert J.A."/>
            <person name="Pupko T."/>
            <person name="Shuman H.A."/>
            <person name="Segal G."/>
        </authorList>
    </citation>
    <scope>NUCLEOTIDE SEQUENCE [LARGE SCALE GENOMIC DNA]</scope>
    <source>
        <strain evidence="1 2">IMVS3376</strain>
    </source>
</reference>
<proteinExistence type="predicted"/>
<dbReference type="PATRIC" id="fig|947033.5.peg.1456"/>
<keyword evidence="2" id="KW-1185">Reference proteome</keyword>
<sequence length="60" mass="6935">MTARSAYIHNETMKAAFVEYQEKLVNTQGKVESSDIQINARWLRKILCIKLSLMSFAPYP</sequence>
<organism evidence="1 2">
    <name type="scientific">Legionella steelei</name>
    <dbReference type="NCBI Taxonomy" id="947033"/>
    <lineage>
        <taxon>Bacteria</taxon>
        <taxon>Pseudomonadati</taxon>
        <taxon>Pseudomonadota</taxon>
        <taxon>Gammaproteobacteria</taxon>
        <taxon>Legionellales</taxon>
        <taxon>Legionellaceae</taxon>
        <taxon>Legionella</taxon>
    </lineage>
</organism>
<dbReference type="AlphaFoldDB" id="A0A0W0ZGJ3"/>
<evidence type="ECO:0000313" key="2">
    <source>
        <dbReference type="Proteomes" id="UP000054926"/>
    </source>
</evidence>
<protein>
    <submittedName>
        <fullName evidence="1">Uncharacterized protein</fullName>
    </submittedName>
</protein>
<accession>A0A0W0ZGJ3</accession>
<dbReference type="Proteomes" id="UP000054926">
    <property type="component" value="Unassembled WGS sequence"/>
</dbReference>
<evidence type="ECO:0000313" key="1">
    <source>
        <dbReference type="EMBL" id="KTD68210.1"/>
    </source>
</evidence>